<accession>A0A6L5B814</accession>
<dbReference type="Pfam" id="PF05617">
    <property type="entry name" value="Prolamin_like"/>
    <property type="match status" value="1"/>
</dbReference>
<feature type="chain" id="PRO_5026809337" description="Prolamin-like domain-containing protein" evidence="9">
    <location>
        <begin position="23"/>
        <end position="138"/>
    </location>
</feature>
<dbReference type="InterPro" id="IPR044711">
    <property type="entry name" value="EC11-15"/>
</dbReference>
<comment type="subcellular location">
    <subcellularLocation>
        <location evidence="1">Cytoplasmic vesicle</location>
    </subcellularLocation>
    <subcellularLocation>
        <location evidence="2">Secreted</location>
    </subcellularLocation>
</comment>
<protein>
    <recommendedName>
        <fullName evidence="10">Prolamin-like domain-containing protein</fullName>
    </recommendedName>
</protein>
<organism evidence="11 12">
    <name type="scientific">Apium graveolens</name>
    <name type="common">Celery</name>
    <dbReference type="NCBI Taxonomy" id="4045"/>
    <lineage>
        <taxon>Eukaryota</taxon>
        <taxon>Viridiplantae</taxon>
        <taxon>Streptophyta</taxon>
        <taxon>Embryophyta</taxon>
        <taxon>Tracheophyta</taxon>
        <taxon>Spermatophyta</taxon>
        <taxon>Magnoliopsida</taxon>
        <taxon>eudicotyledons</taxon>
        <taxon>Gunneridae</taxon>
        <taxon>Pentapetalae</taxon>
        <taxon>asterids</taxon>
        <taxon>campanulids</taxon>
        <taxon>Apiales</taxon>
        <taxon>Apiaceae</taxon>
        <taxon>Apioideae</taxon>
        <taxon>apioid superclade</taxon>
        <taxon>Apieae</taxon>
        <taxon>Apium</taxon>
    </lineage>
</organism>
<dbReference type="AlphaFoldDB" id="A0A6L5B814"/>
<dbReference type="GO" id="GO:2000008">
    <property type="term" value="P:regulation of protein localization to cell surface"/>
    <property type="evidence" value="ECO:0007669"/>
    <property type="project" value="UniProtKB-ARBA"/>
</dbReference>
<evidence type="ECO:0000256" key="4">
    <source>
        <dbReference type="ARBA" id="ARBA00022729"/>
    </source>
</evidence>
<evidence type="ECO:0000256" key="7">
    <source>
        <dbReference type="ARBA" id="ARBA00034457"/>
    </source>
</evidence>
<dbReference type="GO" id="GO:0080155">
    <property type="term" value="P:regulation of double fertilization forming a zygote and endosperm"/>
    <property type="evidence" value="ECO:0007669"/>
    <property type="project" value="UniProtKB-ARBA"/>
</dbReference>
<keyword evidence="4 9" id="KW-0732">Signal</keyword>
<comment type="similarity">
    <text evidence="8">Belongs to the plant egg cell-secreted peptide family.</text>
</comment>
<evidence type="ECO:0000256" key="5">
    <source>
        <dbReference type="ARBA" id="ARBA00023279"/>
    </source>
</evidence>
<dbReference type="GO" id="GO:0009567">
    <property type="term" value="P:double fertilization forming a zygote and endosperm"/>
    <property type="evidence" value="ECO:0007669"/>
    <property type="project" value="InterPro"/>
</dbReference>
<evidence type="ECO:0000259" key="10">
    <source>
        <dbReference type="Pfam" id="PF05617"/>
    </source>
</evidence>
<evidence type="ECO:0000256" key="3">
    <source>
        <dbReference type="ARBA" id="ARBA00022525"/>
    </source>
</evidence>
<evidence type="ECO:0000313" key="11">
    <source>
        <dbReference type="EMBL" id="KAF1001791.1"/>
    </source>
</evidence>
<evidence type="ECO:0000313" key="12">
    <source>
        <dbReference type="Proteomes" id="UP000593563"/>
    </source>
</evidence>
<comment type="function">
    <text evidence="7">Involved in the regulation of gamete interactions during the double fertilization and to prevent multiple-pollen tube attraction; mediates the redistribution of the gamete fusogen HAP2/GCS1 to the cell surface after secretion upon sperm arrival.</text>
</comment>
<evidence type="ECO:0000256" key="2">
    <source>
        <dbReference type="ARBA" id="ARBA00004613"/>
    </source>
</evidence>
<evidence type="ECO:0000256" key="1">
    <source>
        <dbReference type="ARBA" id="ARBA00004541"/>
    </source>
</evidence>
<keyword evidence="3" id="KW-0964">Secreted</keyword>
<feature type="domain" description="Prolamin-like" evidence="10">
    <location>
        <begin position="44"/>
        <end position="107"/>
    </location>
</feature>
<dbReference type="InterPro" id="IPR008502">
    <property type="entry name" value="Prolamin-like"/>
</dbReference>
<keyword evidence="12" id="KW-1185">Reference proteome</keyword>
<dbReference type="GO" id="GO:0005576">
    <property type="term" value="C:extracellular region"/>
    <property type="evidence" value="ECO:0007669"/>
    <property type="project" value="UniProtKB-SubCell"/>
</dbReference>
<reference evidence="11" key="1">
    <citation type="submission" date="2020-01" db="EMBL/GenBank/DDBJ databases">
        <title>The Celery Genome Sequence Reveals Sequential Paleo-tetraploidization, Resistance Gene Elimination, Karyotype Evolution, and Functional Innovation in Apiales.</title>
        <authorList>
            <person name="Song X."/>
        </authorList>
    </citation>
    <scope>NUCLEOTIDE SEQUENCE</scope>
    <source>
        <tissue evidence="11">Leaf</tissue>
    </source>
</reference>
<dbReference type="EMBL" id="WRXP01002507">
    <property type="protein sequence ID" value="KAF1001791.1"/>
    <property type="molecule type" value="Genomic_DNA"/>
</dbReference>
<feature type="signal peptide" evidence="9">
    <location>
        <begin position="1"/>
        <end position="22"/>
    </location>
</feature>
<dbReference type="GO" id="GO:0031410">
    <property type="term" value="C:cytoplasmic vesicle"/>
    <property type="evidence" value="ECO:0007669"/>
    <property type="project" value="UniProtKB-SubCell"/>
</dbReference>
<proteinExistence type="inferred from homology"/>
<dbReference type="Proteomes" id="UP000593563">
    <property type="component" value="Unassembled WGS sequence"/>
</dbReference>
<dbReference type="PANTHER" id="PTHR35293:SF9">
    <property type="entry name" value="EGG CELL-SECRETED PROTEIN 1.4-LIKE"/>
    <property type="match status" value="1"/>
</dbReference>
<evidence type="ECO:0000256" key="9">
    <source>
        <dbReference type="SAM" id="SignalP"/>
    </source>
</evidence>
<name>A0A6L5B814_APIGR</name>
<evidence type="ECO:0000256" key="8">
    <source>
        <dbReference type="ARBA" id="ARBA00034484"/>
    </source>
</evidence>
<gene>
    <name evidence="11" type="ORF">AG4045_011739</name>
</gene>
<sequence>MAPKNLEATITALSCFILVLNAACYTPMTADIAARLQGEGDTGECWNALLELKSCSNEIVLFLLNGESYLGMDCCRAIRTITHGCWPSMLSSIGFNSEEADILRDYCTSKSPPQPAALMDSMISSPVESPTEAPINGY</sequence>
<evidence type="ECO:0000256" key="6">
    <source>
        <dbReference type="ARBA" id="ARBA00023329"/>
    </source>
</evidence>
<keyword evidence="6" id="KW-0968">Cytoplasmic vesicle</keyword>
<comment type="caution">
    <text evidence="11">The sequence shown here is derived from an EMBL/GenBank/DDBJ whole genome shotgun (WGS) entry which is preliminary data.</text>
</comment>
<dbReference type="PANTHER" id="PTHR35293">
    <property type="entry name" value="EGG CELL-SECRETED PROTEIN 1.5"/>
    <property type="match status" value="1"/>
</dbReference>
<keyword evidence="5" id="KW-0278">Fertilization</keyword>